<dbReference type="PRINTS" id="PR00037">
    <property type="entry name" value="HTHLACR"/>
</dbReference>
<dbReference type="InterPro" id="IPR018356">
    <property type="entry name" value="Tscrpt_reg_HTH_DeoR_CS"/>
</dbReference>
<evidence type="ECO:0000313" key="7">
    <source>
        <dbReference type="Proteomes" id="UP000199438"/>
    </source>
</evidence>
<dbReference type="PROSITE" id="PS51000">
    <property type="entry name" value="HTH_DEOR_2"/>
    <property type="match status" value="1"/>
</dbReference>
<keyword evidence="1" id="KW-0678">Repressor</keyword>
<evidence type="ECO:0000256" key="1">
    <source>
        <dbReference type="ARBA" id="ARBA00022491"/>
    </source>
</evidence>
<keyword evidence="3" id="KW-0238">DNA-binding</keyword>
<sequence>MKKKERHEIILNEVHLHNRVLLSDLTNILNVSMDTVRRDLVELDKEKQLKKVHGGAVSNGFNIHSDQNREIYEYENKSVIAKKGISLLNHGDVVLITGGSTNLELAKLLPKKMNLTFFTPSLPMAVELLNNSSMLSEVHLIGGKLSKGSQLATGGSSINTLAEITADICFLGTGYMDLEKGITEIDWEIAQMKKAMVNSSKKIVSLSISKKLNTINRYKICDLTQVDTMVTELDPSDKSLEKYQKAGLKLL</sequence>
<dbReference type="SUPFAM" id="SSF46785">
    <property type="entry name" value="Winged helix' DNA-binding domain"/>
    <property type="match status" value="1"/>
</dbReference>
<evidence type="ECO:0000313" key="6">
    <source>
        <dbReference type="EMBL" id="SFB76135.1"/>
    </source>
</evidence>
<evidence type="ECO:0000256" key="4">
    <source>
        <dbReference type="ARBA" id="ARBA00023163"/>
    </source>
</evidence>
<dbReference type="PROSITE" id="PS00894">
    <property type="entry name" value="HTH_DEOR_1"/>
    <property type="match status" value="1"/>
</dbReference>
<dbReference type="PANTHER" id="PTHR30363">
    <property type="entry name" value="HTH-TYPE TRANSCRIPTIONAL REGULATOR SRLR-RELATED"/>
    <property type="match status" value="1"/>
</dbReference>
<dbReference type="AlphaFoldDB" id="A0A1I1DMC7"/>
<dbReference type="InterPro" id="IPR037171">
    <property type="entry name" value="NagB/RpiA_transferase-like"/>
</dbReference>
<dbReference type="OrthoDB" id="9798651at2"/>
<dbReference type="GO" id="GO:0003700">
    <property type="term" value="F:DNA-binding transcription factor activity"/>
    <property type="evidence" value="ECO:0007669"/>
    <property type="project" value="InterPro"/>
</dbReference>
<keyword evidence="7" id="KW-1185">Reference proteome</keyword>
<gene>
    <name evidence="6" type="ORF">SAMN04487907_101490</name>
</gene>
<dbReference type="RefSeq" id="WP_092539794.1">
    <property type="nucleotide sequence ID" value="NZ_FOKV01000001.1"/>
</dbReference>
<dbReference type="Pfam" id="PF08220">
    <property type="entry name" value="HTH_DeoR"/>
    <property type="match status" value="1"/>
</dbReference>
<organism evidence="6 7">
    <name type="scientific">Zunongwangia mangrovi</name>
    <dbReference type="NCBI Taxonomy" id="1334022"/>
    <lineage>
        <taxon>Bacteria</taxon>
        <taxon>Pseudomonadati</taxon>
        <taxon>Bacteroidota</taxon>
        <taxon>Flavobacteriia</taxon>
        <taxon>Flavobacteriales</taxon>
        <taxon>Flavobacteriaceae</taxon>
        <taxon>Zunongwangia</taxon>
    </lineage>
</organism>
<evidence type="ECO:0000256" key="2">
    <source>
        <dbReference type="ARBA" id="ARBA00023015"/>
    </source>
</evidence>
<dbReference type="PANTHER" id="PTHR30363:SF4">
    <property type="entry name" value="GLYCEROL-3-PHOSPHATE REGULON REPRESSOR"/>
    <property type="match status" value="1"/>
</dbReference>
<feature type="domain" description="HTH deoR-type" evidence="5">
    <location>
        <begin position="3"/>
        <end position="58"/>
    </location>
</feature>
<evidence type="ECO:0000259" key="5">
    <source>
        <dbReference type="PROSITE" id="PS51000"/>
    </source>
</evidence>
<dbReference type="InterPro" id="IPR001034">
    <property type="entry name" value="DeoR_HTH"/>
</dbReference>
<keyword evidence="2" id="KW-0805">Transcription regulation</keyword>
<dbReference type="Pfam" id="PF00455">
    <property type="entry name" value="DeoRC"/>
    <property type="match status" value="1"/>
</dbReference>
<dbReference type="SMART" id="SM01134">
    <property type="entry name" value="DeoRC"/>
    <property type="match status" value="1"/>
</dbReference>
<keyword evidence="4" id="KW-0804">Transcription</keyword>
<name>A0A1I1DMC7_9FLAO</name>
<proteinExistence type="predicted"/>
<dbReference type="Proteomes" id="UP000199438">
    <property type="component" value="Unassembled WGS sequence"/>
</dbReference>
<reference evidence="7" key="1">
    <citation type="submission" date="2016-10" db="EMBL/GenBank/DDBJ databases">
        <authorList>
            <person name="Varghese N."/>
            <person name="Submissions S."/>
        </authorList>
    </citation>
    <scope>NUCLEOTIDE SEQUENCE [LARGE SCALE GENOMIC DNA]</scope>
    <source>
        <strain evidence="7">DSM 24499</strain>
    </source>
</reference>
<evidence type="ECO:0000256" key="3">
    <source>
        <dbReference type="ARBA" id="ARBA00023125"/>
    </source>
</evidence>
<dbReference type="InterPro" id="IPR050313">
    <property type="entry name" value="Carb_Metab_HTH_regulators"/>
</dbReference>
<dbReference type="SMART" id="SM00420">
    <property type="entry name" value="HTH_DEOR"/>
    <property type="match status" value="1"/>
</dbReference>
<dbReference type="InterPro" id="IPR036390">
    <property type="entry name" value="WH_DNA-bd_sf"/>
</dbReference>
<dbReference type="InterPro" id="IPR014036">
    <property type="entry name" value="DeoR-like_C"/>
</dbReference>
<dbReference type="STRING" id="1334022.SAMN04487907_101490"/>
<dbReference type="GO" id="GO:0003677">
    <property type="term" value="F:DNA binding"/>
    <property type="evidence" value="ECO:0007669"/>
    <property type="project" value="UniProtKB-KW"/>
</dbReference>
<protein>
    <submittedName>
        <fullName evidence="6">Transcriptional regulator, DeoR family</fullName>
    </submittedName>
</protein>
<dbReference type="EMBL" id="FOKV01000001">
    <property type="protein sequence ID" value="SFB76135.1"/>
    <property type="molecule type" value="Genomic_DNA"/>
</dbReference>
<accession>A0A1I1DMC7</accession>
<dbReference type="SUPFAM" id="SSF100950">
    <property type="entry name" value="NagB/RpiA/CoA transferase-like"/>
    <property type="match status" value="1"/>
</dbReference>